<name>A0A6A6XSE7_9PLEO</name>
<evidence type="ECO:0000313" key="2">
    <source>
        <dbReference type="Proteomes" id="UP000799757"/>
    </source>
</evidence>
<gene>
    <name evidence="1" type="ORF">K505DRAFT_393859</name>
</gene>
<accession>A0A6A6XSE7</accession>
<keyword evidence="2" id="KW-1185">Reference proteome</keyword>
<proteinExistence type="predicted"/>
<reference evidence="1" key="1">
    <citation type="journal article" date="2020" name="Stud. Mycol.">
        <title>101 Dothideomycetes genomes: a test case for predicting lifestyles and emergence of pathogens.</title>
        <authorList>
            <person name="Haridas S."/>
            <person name="Albert R."/>
            <person name="Binder M."/>
            <person name="Bloem J."/>
            <person name="Labutti K."/>
            <person name="Salamov A."/>
            <person name="Andreopoulos B."/>
            <person name="Baker S."/>
            <person name="Barry K."/>
            <person name="Bills G."/>
            <person name="Bluhm B."/>
            <person name="Cannon C."/>
            <person name="Castanera R."/>
            <person name="Culley D."/>
            <person name="Daum C."/>
            <person name="Ezra D."/>
            <person name="Gonzalez J."/>
            <person name="Henrissat B."/>
            <person name="Kuo A."/>
            <person name="Liang C."/>
            <person name="Lipzen A."/>
            <person name="Lutzoni F."/>
            <person name="Magnuson J."/>
            <person name="Mondo S."/>
            <person name="Nolan M."/>
            <person name="Ohm R."/>
            <person name="Pangilinan J."/>
            <person name="Park H.-J."/>
            <person name="Ramirez L."/>
            <person name="Alfaro M."/>
            <person name="Sun H."/>
            <person name="Tritt A."/>
            <person name="Yoshinaga Y."/>
            <person name="Zwiers L.-H."/>
            <person name="Turgeon B."/>
            <person name="Goodwin S."/>
            <person name="Spatafora J."/>
            <person name="Crous P."/>
            <person name="Grigoriev I."/>
        </authorList>
    </citation>
    <scope>NUCLEOTIDE SEQUENCE</scope>
    <source>
        <strain evidence="1">CBS 109.77</strain>
    </source>
</reference>
<organism evidence="1 2">
    <name type="scientific">Melanomma pulvis-pyrius CBS 109.77</name>
    <dbReference type="NCBI Taxonomy" id="1314802"/>
    <lineage>
        <taxon>Eukaryota</taxon>
        <taxon>Fungi</taxon>
        <taxon>Dikarya</taxon>
        <taxon>Ascomycota</taxon>
        <taxon>Pezizomycotina</taxon>
        <taxon>Dothideomycetes</taxon>
        <taxon>Pleosporomycetidae</taxon>
        <taxon>Pleosporales</taxon>
        <taxon>Melanommataceae</taxon>
        <taxon>Melanomma</taxon>
    </lineage>
</organism>
<protein>
    <submittedName>
        <fullName evidence="1">Uncharacterized protein</fullName>
    </submittedName>
</protein>
<dbReference type="AlphaFoldDB" id="A0A6A6XSE7"/>
<sequence length="330" mass="36898">MAEESISTPGRTTVDALQLRACNGGNPVFTAEHLRQLSLLRRDQKAKNPACRVWLNYKPLEDISKELPDGAPISSLSEYATYHYEPLHKYPPSFPEAQMMQLWMKCLEDWESTAARLSVGEQLLGAFPDMGSVSKMCCFGLGSMTETNDASGSPFVKHMAAKKMAERIQALSQTQLEIVFVDQIYAETPTINQRNDLTFLNKVLKEQEDWRLKIIVDPAAGIREITRSTFVLAFSPPPRFISTDPACPEKRDTTVQFPVRQMIENYVGNDPQLMPAAILCAPPDFDNQESGDRAGYRVEEWLGQNYSGTFSGESSALGHTCLYVKKQTGD</sequence>
<dbReference type="EMBL" id="MU001782">
    <property type="protein sequence ID" value="KAF2798507.1"/>
    <property type="molecule type" value="Genomic_DNA"/>
</dbReference>
<dbReference type="Proteomes" id="UP000799757">
    <property type="component" value="Unassembled WGS sequence"/>
</dbReference>
<evidence type="ECO:0000313" key="1">
    <source>
        <dbReference type="EMBL" id="KAF2798507.1"/>
    </source>
</evidence>